<protein>
    <submittedName>
        <fullName evidence="2">DUF2267 domain-containing protein</fullName>
    </submittedName>
</protein>
<comment type="caution">
    <text evidence="2">The sequence shown here is derived from an EMBL/GenBank/DDBJ whole genome shotgun (WGS) entry which is preliminary data.</text>
</comment>
<reference evidence="2 3" key="1">
    <citation type="submission" date="2023-02" db="EMBL/GenBank/DDBJ databases">
        <authorList>
            <person name="Maleckis M."/>
        </authorList>
    </citation>
    <scope>NUCLEOTIDE SEQUENCE [LARGE SCALE GENOMIC DNA]</scope>
    <source>
        <strain evidence="2 3">P8-A2</strain>
    </source>
</reference>
<name>A0ABU3UH77_9ACTN</name>
<dbReference type="InterPro" id="IPR038282">
    <property type="entry name" value="DUF2267_sf"/>
</dbReference>
<dbReference type="Proteomes" id="UP001257627">
    <property type="component" value="Unassembled WGS sequence"/>
</dbReference>
<sequence length="110" mass="11579">MLRALGHQLTGDERVDLAARLPTEAALAFTSQIPDPQPLTGFVKDLATCTGTTPAVARWDTGAVLAVICHLVGTALLDRILNQLCSAAPNSSRPPDSFGQDRASRARSSP</sequence>
<evidence type="ECO:0000313" key="3">
    <source>
        <dbReference type="Proteomes" id="UP001257627"/>
    </source>
</evidence>
<proteinExistence type="predicted"/>
<dbReference type="Pfam" id="PF10025">
    <property type="entry name" value="DUF2267"/>
    <property type="match status" value="1"/>
</dbReference>
<evidence type="ECO:0000256" key="1">
    <source>
        <dbReference type="SAM" id="MobiDB-lite"/>
    </source>
</evidence>
<dbReference type="InterPro" id="IPR018727">
    <property type="entry name" value="DUF2267"/>
</dbReference>
<dbReference type="RefSeq" id="WP_225900538.1">
    <property type="nucleotide sequence ID" value="NZ_CP107955.1"/>
</dbReference>
<dbReference type="Gene3D" id="1.10.490.110">
    <property type="entry name" value="Uncharacterized conserved protein DUF2267"/>
    <property type="match status" value="1"/>
</dbReference>
<keyword evidence="3" id="KW-1185">Reference proteome</keyword>
<feature type="region of interest" description="Disordered" evidence="1">
    <location>
        <begin position="87"/>
        <end position="110"/>
    </location>
</feature>
<dbReference type="EMBL" id="JARAKF010000001">
    <property type="protein sequence ID" value="MDU8993233.1"/>
    <property type="molecule type" value="Genomic_DNA"/>
</dbReference>
<gene>
    <name evidence="2" type="ORF">PU648_12865</name>
</gene>
<evidence type="ECO:0000313" key="2">
    <source>
        <dbReference type="EMBL" id="MDU8993233.1"/>
    </source>
</evidence>
<accession>A0ABU3UH77</accession>
<organism evidence="2 3">
    <name type="scientific">Streptomyces mirabilis</name>
    <dbReference type="NCBI Taxonomy" id="68239"/>
    <lineage>
        <taxon>Bacteria</taxon>
        <taxon>Bacillati</taxon>
        <taxon>Actinomycetota</taxon>
        <taxon>Actinomycetes</taxon>
        <taxon>Kitasatosporales</taxon>
        <taxon>Streptomycetaceae</taxon>
        <taxon>Streptomyces</taxon>
    </lineage>
</organism>